<dbReference type="Pfam" id="PF10720">
    <property type="entry name" value="DUF2515"/>
    <property type="match status" value="1"/>
</dbReference>
<name>A0AAV4LJE7_9BACL</name>
<reference evidence="1" key="1">
    <citation type="journal article" date="2023" name="Int. J. Syst. Evol. Microbiol.">
        <title>Collibacillus ludicampi gen. nov., sp. nov., a new soil bacterium of the family Alicyclobacillaceae.</title>
        <authorList>
            <person name="Jojima T."/>
            <person name="Ioku Y."/>
            <person name="Fukuta Y."/>
            <person name="Shirasaka N."/>
            <person name="Matsumura Y."/>
            <person name="Mori M."/>
        </authorList>
    </citation>
    <scope>NUCLEOTIDE SEQUENCE</scope>
    <source>
        <strain evidence="1">TP075</strain>
    </source>
</reference>
<sequence length="396" mass="47611">MGLEIFKKKWENFKQSKIQPLYSIKKELIKRSKDRAKRRLDITDLSPKDRTLIHHIQEQTREKNRNNITRTMAYYHYYCRHPEVHWAFLGHMVSRNGGWNMTDLKGDLLSRLLTEKEQQNYFNFLERGNWLIFQDVFPQFLLYEESVKRQTKLFYLLPFFHVSVFMETIWNHFWDSRDCYLLAIALVINEQSYLEQRVIQNPFYQETVLQTIEFKLQDLLSLNQIIFPCEQKDEKSFEKAPLLIGQTLHHFASLHERILLGKRLYALLFHRSEVLQSVSQWAAKHVHTGSRKDYWPHLFNNVNESVPGSAYQQRIEHCKLRPGARRLYSPALVHVWNDMEHEEAEKGDWFKDWRVLYYLVNQNENVDGEITHAYCKTLEKIERAIMAQEKIFPLKS</sequence>
<protein>
    <recommendedName>
        <fullName evidence="3">DUF2515 domain-containing protein</fullName>
    </recommendedName>
</protein>
<proteinExistence type="predicted"/>
<dbReference type="EMBL" id="BOQE01000001">
    <property type="protein sequence ID" value="GIM47987.1"/>
    <property type="molecule type" value="Genomic_DNA"/>
</dbReference>
<organism evidence="1 2">
    <name type="scientific">Collibacillus ludicampi</name>
    <dbReference type="NCBI Taxonomy" id="2771369"/>
    <lineage>
        <taxon>Bacteria</taxon>
        <taxon>Bacillati</taxon>
        <taxon>Bacillota</taxon>
        <taxon>Bacilli</taxon>
        <taxon>Bacillales</taxon>
        <taxon>Alicyclobacillaceae</taxon>
        <taxon>Collibacillus</taxon>
    </lineage>
</organism>
<keyword evidence="2" id="KW-1185">Reference proteome</keyword>
<dbReference type="InterPro" id="IPR019658">
    <property type="entry name" value="DUF2515"/>
</dbReference>
<gene>
    <name evidence="1" type="ORF">DNHGIG_35360</name>
</gene>
<dbReference type="AlphaFoldDB" id="A0AAV4LJE7"/>
<dbReference type="RefSeq" id="WP_282200910.1">
    <property type="nucleotide sequence ID" value="NZ_BOQE01000001.1"/>
</dbReference>
<evidence type="ECO:0000313" key="2">
    <source>
        <dbReference type="Proteomes" id="UP001057291"/>
    </source>
</evidence>
<evidence type="ECO:0008006" key="3">
    <source>
        <dbReference type="Google" id="ProtNLM"/>
    </source>
</evidence>
<comment type="caution">
    <text evidence="1">The sequence shown here is derived from an EMBL/GenBank/DDBJ whole genome shotgun (WGS) entry which is preliminary data.</text>
</comment>
<accession>A0AAV4LJE7</accession>
<dbReference type="Proteomes" id="UP001057291">
    <property type="component" value="Unassembled WGS sequence"/>
</dbReference>
<evidence type="ECO:0000313" key="1">
    <source>
        <dbReference type="EMBL" id="GIM47987.1"/>
    </source>
</evidence>